<dbReference type="InterPro" id="IPR026444">
    <property type="entry name" value="Secre_tail"/>
</dbReference>
<comment type="caution">
    <text evidence="4">The sequence shown here is derived from an EMBL/GenBank/DDBJ whole genome shotgun (WGS) entry which is preliminary data.</text>
</comment>
<dbReference type="Pfam" id="PF18962">
    <property type="entry name" value="Por_Secre_tail"/>
    <property type="match status" value="1"/>
</dbReference>
<dbReference type="Pfam" id="PF00041">
    <property type="entry name" value="fn3"/>
    <property type="match status" value="2"/>
</dbReference>
<gene>
    <name evidence="4" type="ORF">QE404_001008</name>
</gene>
<feature type="chain" id="PRO_5047021703" description="Fibronectin type-III domain-containing protein" evidence="2">
    <location>
        <begin position="19"/>
        <end position="842"/>
    </location>
</feature>
<proteinExistence type="predicted"/>
<dbReference type="RefSeq" id="WP_307447255.1">
    <property type="nucleotide sequence ID" value="NZ_JAUTAL010000001.1"/>
</dbReference>
<evidence type="ECO:0000313" key="5">
    <source>
        <dbReference type="Proteomes" id="UP001225072"/>
    </source>
</evidence>
<dbReference type="InterPro" id="IPR036116">
    <property type="entry name" value="FN3_sf"/>
</dbReference>
<dbReference type="EMBL" id="JAUTAL010000001">
    <property type="protein sequence ID" value="MDQ1095861.1"/>
    <property type="molecule type" value="Genomic_DNA"/>
</dbReference>
<dbReference type="CDD" id="cd00063">
    <property type="entry name" value="FN3"/>
    <property type="match status" value="2"/>
</dbReference>
<organism evidence="4 5">
    <name type="scientific">Chryseobacterium camelliae</name>
    <dbReference type="NCBI Taxonomy" id="1265445"/>
    <lineage>
        <taxon>Bacteria</taxon>
        <taxon>Pseudomonadati</taxon>
        <taxon>Bacteroidota</taxon>
        <taxon>Flavobacteriia</taxon>
        <taxon>Flavobacteriales</taxon>
        <taxon>Weeksellaceae</taxon>
        <taxon>Chryseobacterium group</taxon>
        <taxon>Chryseobacterium</taxon>
    </lineage>
</organism>
<dbReference type="NCBIfam" id="TIGR04183">
    <property type="entry name" value="Por_Secre_tail"/>
    <property type="match status" value="1"/>
</dbReference>
<dbReference type="InterPro" id="IPR003961">
    <property type="entry name" value="FN3_dom"/>
</dbReference>
<evidence type="ECO:0000313" key="4">
    <source>
        <dbReference type="EMBL" id="MDQ1095861.1"/>
    </source>
</evidence>
<reference evidence="4 5" key="1">
    <citation type="submission" date="2023-07" db="EMBL/GenBank/DDBJ databases">
        <title>Functional and genomic diversity of the sorghum phyllosphere microbiome.</title>
        <authorList>
            <person name="Shade A."/>
        </authorList>
    </citation>
    <scope>NUCLEOTIDE SEQUENCE [LARGE SCALE GENOMIC DNA]</scope>
    <source>
        <strain evidence="4 5">SORGH_AS_1064</strain>
    </source>
</reference>
<evidence type="ECO:0000259" key="3">
    <source>
        <dbReference type="PROSITE" id="PS50853"/>
    </source>
</evidence>
<feature type="domain" description="Fibronectin type-III" evidence="3">
    <location>
        <begin position="259"/>
        <end position="352"/>
    </location>
</feature>
<sequence length="842" mass="89279">MKKLLFFCLFLATGIAQAQVNAYTFTQTSGTYTPITGGTVLATASTANDFDSQNWTLPTGTIPFYFNFNGVFYSGLTINSNGFITFGSNLPQTFNTVPLSSTNQFAGAVSAFGGDLNASFVSGAIGSELRYETVGSAPNRVFVIQFKEWRPFYNLSTTNIAKISFQIRLEETTNKITTVYNDCGIALGTLTNTGSRQIGLRGSTNTDFNNRLNSNTVSFGSSTAGTSNSSSQAFSFASATPGLPANGLTYTWTPPTCLAPSSVAQTGATSSSADIQITAPAPVPANGYEYYYSTSNTPPTSTTVPSNSTTALNVSIGGLTAGTTYYIWVRSLCTTSDKSGWSPMGTFTTLCNTVDTIMENFDSYSTGSIVPTCWDKILIGANVTQSISSSTPASGTRNISQYNNTAGQVNIVTLPPLNTVNAGYQLSLKVRATQPSVLDIGYLTNPFDASSFVVVQTLNITNTSYGNASTIPFPTSVPASARVAVRMPPQATAGTIYWDDVRWAPSPSCLFPYSLVASNVTQTSATVSWTAPIVAPAGGYEYYYADNSTAPTATTVPSGITTSTSVSLTLSSATTYNVWVRSVCSSTDKSEWSPAVTLTTLCNAVATMTEGFESYSIAAIVPSCWNRLVAGSAATQAINSTTPASGSRNLYQSNSIPGQTNIVILPPFSTINSGYQLRFKVRASLAAVLEIGYMTNPADESTFTLVNTLNITNTSYGPDTIVPFPTSVPANARVAVRMPAQTTSPNIYWDDVNWEPASLSTSDISGHKNGISLYPNPFTDVLNISGTAEAKNVLVVDASGRIIKKIARPGSVLQLRDLNAGFYTIIIEMNDGTTKSIKTIKK</sequence>
<accession>A0ABU0TFM5</accession>
<protein>
    <recommendedName>
        <fullName evidence="3">Fibronectin type-III domain-containing protein</fullName>
    </recommendedName>
</protein>
<keyword evidence="5" id="KW-1185">Reference proteome</keyword>
<dbReference type="Gene3D" id="2.60.40.10">
    <property type="entry name" value="Immunoglobulins"/>
    <property type="match status" value="2"/>
</dbReference>
<feature type="signal peptide" evidence="2">
    <location>
        <begin position="1"/>
        <end position="18"/>
    </location>
</feature>
<dbReference type="SUPFAM" id="SSF49265">
    <property type="entry name" value="Fibronectin type III"/>
    <property type="match status" value="2"/>
</dbReference>
<dbReference type="Proteomes" id="UP001225072">
    <property type="component" value="Unassembled WGS sequence"/>
</dbReference>
<evidence type="ECO:0000256" key="1">
    <source>
        <dbReference type="ARBA" id="ARBA00022729"/>
    </source>
</evidence>
<dbReference type="InterPro" id="IPR013783">
    <property type="entry name" value="Ig-like_fold"/>
</dbReference>
<feature type="domain" description="Fibronectin type-III" evidence="3">
    <location>
        <begin position="511"/>
        <end position="603"/>
    </location>
</feature>
<dbReference type="PROSITE" id="PS50853">
    <property type="entry name" value="FN3"/>
    <property type="match status" value="2"/>
</dbReference>
<name>A0ABU0TFM5_9FLAO</name>
<keyword evidence="1 2" id="KW-0732">Signal</keyword>
<dbReference type="SMART" id="SM00060">
    <property type="entry name" value="FN3"/>
    <property type="match status" value="2"/>
</dbReference>
<evidence type="ECO:0000256" key="2">
    <source>
        <dbReference type="SAM" id="SignalP"/>
    </source>
</evidence>